<dbReference type="GeneID" id="3554729"/>
<dbReference type="InParanoid" id="Q4E555"/>
<keyword evidence="2" id="KW-1133">Transmembrane helix</keyword>
<evidence type="ECO:0000256" key="1">
    <source>
        <dbReference type="PROSITE-ProRule" id="PRU00047"/>
    </source>
</evidence>
<dbReference type="AlphaFoldDB" id="Q4E555"/>
<evidence type="ECO:0008006" key="7">
    <source>
        <dbReference type="Google" id="ProtNLM"/>
    </source>
</evidence>
<evidence type="ECO:0000259" key="3">
    <source>
        <dbReference type="PROSITE" id="PS50097"/>
    </source>
</evidence>
<sequence>MEVEMEEENCCFCVYINISFYFALSSLICVSICLCACTKSMSAAKQPQRVQLVVRGRRFESNVEILSAYCFLFRSFFHEAFAKITTSNGVKGEKDDWWVCYEVARRTLEVCLQRPVHDDLLVDVTSIELDREASIWRFVYTAETLAPEDVGVIFVYIRKLFCWSQQQKQKQIQEGQTEWQQEPQLPIRWVEMPYDTQLAMARVVCTFGVEPLVGRFDRPTASLNNHGKSTEAGPVSLREKAEVYARQHLQQERSVACGTTQEKSTEETLERGKDRFHYAIADEDLVLETKACSRCGITGHADVDCPH</sequence>
<dbReference type="EMBL" id="AAHK01000007">
    <property type="protein sequence ID" value="EAN99887.1"/>
    <property type="molecule type" value="Genomic_DNA"/>
</dbReference>
<keyword evidence="1" id="KW-0862">Zinc</keyword>
<dbReference type="eggNOG" id="ENOG502SBK1">
    <property type="taxonomic scope" value="Eukaryota"/>
</dbReference>
<gene>
    <name evidence="5" type="ORF">Tc00.1047053510359.160</name>
</gene>
<proteinExistence type="predicted"/>
<evidence type="ECO:0000259" key="4">
    <source>
        <dbReference type="PROSITE" id="PS50158"/>
    </source>
</evidence>
<feature type="transmembrane region" description="Helical" evidence="2">
    <location>
        <begin position="14"/>
        <end position="37"/>
    </location>
</feature>
<evidence type="ECO:0000256" key="2">
    <source>
        <dbReference type="SAM" id="Phobius"/>
    </source>
</evidence>
<evidence type="ECO:0000313" key="6">
    <source>
        <dbReference type="Proteomes" id="UP000002296"/>
    </source>
</evidence>
<dbReference type="InterPro" id="IPR000210">
    <property type="entry name" value="BTB/POZ_dom"/>
</dbReference>
<evidence type="ECO:0000313" key="5">
    <source>
        <dbReference type="EMBL" id="EAN99887.1"/>
    </source>
</evidence>
<dbReference type="GO" id="GO:0008270">
    <property type="term" value="F:zinc ion binding"/>
    <property type="evidence" value="ECO:0007669"/>
    <property type="project" value="UniProtKB-KW"/>
</dbReference>
<keyword evidence="1" id="KW-0863">Zinc-finger</keyword>
<dbReference type="KEGG" id="tcr:510359.160"/>
<reference evidence="5 6" key="1">
    <citation type="journal article" date="2005" name="Science">
        <title>The genome sequence of Trypanosoma cruzi, etiologic agent of Chagas disease.</title>
        <authorList>
            <person name="El-Sayed N.M."/>
            <person name="Myler P.J."/>
            <person name="Bartholomeu D.C."/>
            <person name="Nilsson D."/>
            <person name="Aggarwal G."/>
            <person name="Tran A.N."/>
            <person name="Ghedin E."/>
            <person name="Worthey E.A."/>
            <person name="Delcher A.L."/>
            <person name="Blandin G."/>
            <person name="Westenberger S.J."/>
            <person name="Caler E."/>
            <person name="Cerqueira G.C."/>
            <person name="Branche C."/>
            <person name="Haas B."/>
            <person name="Anupama A."/>
            <person name="Arner E."/>
            <person name="Aslund L."/>
            <person name="Attipoe P."/>
            <person name="Bontempi E."/>
            <person name="Bringaud F."/>
            <person name="Burton P."/>
            <person name="Cadag E."/>
            <person name="Campbell D.A."/>
            <person name="Carrington M."/>
            <person name="Crabtree J."/>
            <person name="Darban H."/>
            <person name="da Silveira J.F."/>
            <person name="de Jong P."/>
            <person name="Edwards K."/>
            <person name="Englund P.T."/>
            <person name="Fazelina G."/>
            <person name="Feldblyum T."/>
            <person name="Ferella M."/>
            <person name="Frasch A.C."/>
            <person name="Gull K."/>
            <person name="Horn D."/>
            <person name="Hou L."/>
            <person name="Huang Y."/>
            <person name="Kindlund E."/>
            <person name="Klingbeil M."/>
            <person name="Kluge S."/>
            <person name="Koo H."/>
            <person name="Lacerda D."/>
            <person name="Levin M.J."/>
            <person name="Lorenzi H."/>
            <person name="Louie T."/>
            <person name="Machado C.R."/>
            <person name="McCulloch R."/>
            <person name="McKenna A."/>
            <person name="Mizuno Y."/>
            <person name="Mottram J.C."/>
            <person name="Nelson S."/>
            <person name="Ochaya S."/>
            <person name="Osoegawa K."/>
            <person name="Pai G."/>
            <person name="Parsons M."/>
            <person name="Pentony M."/>
            <person name="Pettersson U."/>
            <person name="Pop M."/>
            <person name="Ramirez J.L."/>
            <person name="Rinta J."/>
            <person name="Robertson L."/>
            <person name="Salzberg S.L."/>
            <person name="Sanchez D.O."/>
            <person name="Seyler A."/>
            <person name="Sharma R."/>
            <person name="Shetty J."/>
            <person name="Simpson A.J."/>
            <person name="Sisk E."/>
            <person name="Tammi M.T."/>
            <person name="Tarleton R."/>
            <person name="Teixeira S."/>
            <person name="Van Aken S."/>
            <person name="Vogt C."/>
            <person name="Ward P.N."/>
            <person name="Wickstead B."/>
            <person name="Wortman J."/>
            <person name="White O."/>
            <person name="Fraser C.M."/>
            <person name="Stuart K.D."/>
            <person name="Andersson B."/>
        </authorList>
    </citation>
    <scope>NUCLEOTIDE SEQUENCE [LARGE SCALE GENOMIC DNA]</scope>
    <source>
        <strain evidence="5 6">CL Brener</strain>
    </source>
</reference>
<organism evidence="5 6">
    <name type="scientific">Trypanosoma cruzi (strain CL Brener)</name>
    <dbReference type="NCBI Taxonomy" id="353153"/>
    <lineage>
        <taxon>Eukaryota</taxon>
        <taxon>Discoba</taxon>
        <taxon>Euglenozoa</taxon>
        <taxon>Kinetoplastea</taxon>
        <taxon>Metakinetoplastina</taxon>
        <taxon>Trypanosomatida</taxon>
        <taxon>Trypanosomatidae</taxon>
        <taxon>Trypanosoma</taxon>
        <taxon>Schizotrypanum</taxon>
    </lineage>
</organism>
<feature type="domain" description="CCHC-type" evidence="4">
    <location>
        <begin position="292"/>
        <end position="306"/>
    </location>
</feature>
<feature type="domain" description="BTB" evidence="3">
    <location>
        <begin position="48"/>
        <end position="148"/>
    </location>
</feature>
<keyword evidence="2" id="KW-0812">Transmembrane</keyword>
<protein>
    <recommendedName>
        <fullName evidence="7">CCHC-type domain-containing protein</fullName>
    </recommendedName>
</protein>
<keyword evidence="1" id="KW-0479">Metal-binding</keyword>
<dbReference type="InterPro" id="IPR001878">
    <property type="entry name" value="Znf_CCHC"/>
</dbReference>
<dbReference type="GO" id="GO:0003676">
    <property type="term" value="F:nucleic acid binding"/>
    <property type="evidence" value="ECO:0007669"/>
    <property type="project" value="InterPro"/>
</dbReference>
<dbReference type="RefSeq" id="XP_821738.1">
    <property type="nucleotide sequence ID" value="XM_816645.1"/>
</dbReference>
<dbReference type="PROSITE" id="PS50097">
    <property type="entry name" value="BTB"/>
    <property type="match status" value="1"/>
</dbReference>
<comment type="caution">
    <text evidence="5">The sequence shown here is derived from an EMBL/GenBank/DDBJ whole genome shotgun (WGS) entry which is preliminary data.</text>
</comment>
<dbReference type="Proteomes" id="UP000002296">
    <property type="component" value="Unassembled WGS sequence"/>
</dbReference>
<name>Q4E555_TRYCC</name>
<accession>Q4E555</accession>
<keyword evidence="2" id="KW-0472">Membrane</keyword>
<dbReference type="PROSITE" id="PS50158">
    <property type="entry name" value="ZF_CCHC"/>
    <property type="match status" value="1"/>
</dbReference>
<dbReference type="PaxDb" id="353153-Q4E555"/>
<keyword evidence="6" id="KW-1185">Reference proteome</keyword>